<dbReference type="Pfam" id="PF14497">
    <property type="entry name" value="GST_C_3"/>
    <property type="match status" value="1"/>
</dbReference>
<dbReference type="Gene3D" id="3.40.30.10">
    <property type="entry name" value="Glutaredoxin"/>
    <property type="match status" value="1"/>
</dbReference>
<dbReference type="SFLD" id="SFLDG00358">
    <property type="entry name" value="Main_(cytGST)"/>
    <property type="match status" value="1"/>
</dbReference>
<keyword evidence="3" id="KW-0808">Transferase</keyword>
<dbReference type="Proteomes" id="UP000295110">
    <property type="component" value="Unassembled WGS sequence"/>
</dbReference>
<sequence length="230" mass="25283">MLQIHGVPISVHTRKVIVAAIEKGLPYELRQVVPVVPDSLPANWRAVSPTGLIPVISDGDFTLGDSAAICAYLERAHPQRPLYPAEPRALGRAMWFENYAGGTIFRHIVHPLFIEVFVQPNVNRIAPDQQKIDAVLNTALPETFGYLESELGMSRFLAGDTLSMGDVAVVSNLITFQYIGFRLDAARYPRLAALFQDVVMYPAVREAIQKEQATVQGMGLNGDCVRAALN</sequence>
<dbReference type="GO" id="GO:0004364">
    <property type="term" value="F:glutathione transferase activity"/>
    <property type="evidence" value="ECO:0007669"/>
    <property type="project" value="TreeGrafter"/>
</dbReference>
<feature type="domain" description="GST N-terminal" evidence="1">
    <location>
        <begin position="1"/>
        <end position="81"/>
    </location>
</feature>
<evidence type="ECO:0000259" key="1">
    <source>
        <dbReference type="PROSITE" id="PS50404"/>
    </source>
</evidence>
<dbReference type="SUPFAM" id="SSF52833">
    <property type="entry name" value="Thioredoxin-like"/>
    <property type="match status" value="1"/>
</dbReference>
<dbReference type="PROSITE" id="PS50405">
    <property type="entry name" value="GST_CTER"/>
    <property type="match status" value="1"/>
</dbReference>
<dbReference type="InterPro" id="IPR010987">
    <property type="entry name" value="Glutathione-S-Trfase_C-like"/>
</dbReference>
<dbReference type="InterPro" id="IPR040079">
    <property type="entry name" value="Glutathione_S-Trfase"/>
</dbReference>
<gene>
    <name evidence="3" type="ORF">EV671_102167</name>
</gene>
<evidence type="ECO:0000313" key="3">
    <source>
        <dbReference type="EMBL" id="TCU92692.1"/>
    </source>
</evidence>
<dbReference type="PROSITE" id="PS50404">
    <property type="entry name" value="GST_NTER"/>
    <property type="match status" value="1"/>
</dbReference>
<dbReference type="AlphaFoldDB" id="A0A4R3UP01"/>
<dbReference type="GO" id="GO:0006749">
    <property type="term" value="P:glutathione metabolic process"/>
    <property type="evidence" value="ECO:0007669"/>
    <property type="project" value="TreeGrafter"/>
</dbReference>
<dbReference type="InterPro" id="IPR036249">
    <property type="entry name" value="Thioredoxin-like_sf"/>
</dbReference>
<keyword evidence="4" id="KW-1185">Reference proteome</keyword>
<dbReference type="Gene3D" id="1.20.1050.10">
    <property type="match status" value="1"/>
</dbReference>
<dbReference type="PANTHER" id="PTHR42673:SF21">
    <property type="entry name" value="GLUTATHIONE S-TRANSFERASE YFCF"/>
    <property type="match status" value="1"/>
</dbReference>
<dbReference type="SUPFAM" id="SSF47616">
    <property type="entry name" value="GST C-terminal domain-like"/>
    <property type="match status" value="1"/>
</dbReference>
<dbReference type="OrthoDB" id="5958450at2"/>
<feature type="domain" description="GST C-terminal" evidence="2">
    <location>
        <begin position="86"/>
        <end position="216"/>
    </location>
</feature>
<evidence type="ECO:0000313" key="4">
    <source>
        <dbReference type="Proteomes" id="UP000295110"/>
    </source>
</evidence>
<evidence type="ECO:0000259" key="2">
    <source>
        <dbReference type="PROSITE" id="PS50405"/>
    </source>
</evidence>
<dbReference type="GO" id="GO:0006559">
    <property type="term" value="P:L-phenylalanine catabolic process"/>
    <property type="evidence" value="ECO:0007669"/>
    <property type="project" value="TreeGrafter"/>
</dbReference>
<dbReference type="InterPro" id="IPR004046">
    <property type="entry name" value="GST_C"/>
</dbReference>
<name>A0A4R3UP01_ROSSA</name>
<dbReference type="InterPro" id="IPR004045">
    <property type="entry name" value="Glutathione_S-Trfase_N"/>
</dbReference>
<reference evidence="3 4" key="1">
    <citation type="submission" date="2019-03" db="EMBL/GenBank/DDBJ databases">
        <title>Genomic Encyclopedia of Type Strains, Phase IV (KMG-IV): sequencing the most valuable type-strain genomes for metagenomic binning, comparative biology and taxonomic classification.</title>
        <authorList>
            <person name="Goeker M."/>
        </authorList>
    </citation>
    <scope>NUCLEOTIDE SEQUENCE [LARGE SCALE GENOMIC DNA]</scope>
    <source>
        <strain evidence="3 4">DSM 654</strain>
    </source>
</reference>
<dbReference type="Pfam" id="PF13417">
    <property type="entry name" value="GST_N_3"/>
    <property type="match status" value="1"/>
</dbReference>
<organism evidence="3 4">
    <name type="scientific">Roseateles saccharophilus</name>
    <name type="common">Pseudomonas saccharophila</name>
    <dbReference type="NCBI Taxonomy" id="304"/>
    <lineage>
        <taxon>Bacteria</taxon>
        <taxon>Pseudomonadati</taxon>
        <taxon>Pseudomonadota</taxon>
        <taxon>Betaproteobacteria</taxon>
        <taxon>Burkholderiales</taxon>
        <taxon>Sphaerotilaceae</taxon>
        <taxon>Roseateles</taxon>
    </lineage>
</organism>
<dbReference type="CDD" id="cd00570">
    <property type="entry name" value="GST_N_family"/>
    <property type="match status" value="1"/>
</dbReference>
<dbReference type="SFLD" id="SFLDS00019">
    <property type="entry name" value="Glutathione_Transferase_(cytos"/>
    <property type="match status" value="1"/>
</dbReference>
<accession>A0A4R3UP01</accession>
<dbReference type="CDD" id="cd03192">
    <property type="entry name" value="GST_C_Sigma_like"/>
    <property type="match status" value="1"/>
</dbReference>
<dbReference type="EMBL" id="SMBU01000021">
    <property type="protein sequence ID" value="TCU92692.1"/>
    <property type="molecule type" value="Genomic_DNA"/>
</dbReference>
<dbReference type="PANTHER" id="PTHR42673">
    <property type="entry name" value="MALEYLACETOACETATE ISOMERASE"/>
    <property type="match status" value="1"/>
</dbReference>
<dbReference type="InterPro" id="IPR036282">
    <property type="entry name" value="Glutathione-S-Trfase_C_sf"/>
</dbReference>
<protein>
    <submittedName>
        <fullName evidence="3">Glutathione S-transferase</fullName>
    </submittedName>
</protein>
<comment type="caution">
    <text evidence="3">The sequence shown here is derived from an EMBL/GenBank/DDBJ whole genome shotgun (WGS) entry which is preliminary data.</text>
</comment>
<proteinExistence type="predicted"/>
<dbReference type="RefSeq" id="WP_132573812.1">
    <property type="nucleotide sequence ID" value="NZ_CBCSGL010000095.1"/>
</dbReference>
<dbReference type="GO" id="GO:0016034">
    <property type="term" value="F:maleylacetoacetate isomerase activity"/>
    <property type="evidence" value="ECO:0007669"/>
    <property type="project" value="TreeGrafter"/>
</dbReference>